<evidence type="ECO:0000313" key="3">
    <source>
        <dbReference type="Proteomes" id="UP001042704"/>
    </source>
</evidence>
<dbReference type="PANTHER" id="PTHR13696:SF52">
    <property type="entry name" value="PARA FAMILY PROTEIN CT_582"/>
    <property type="match status" value="1"/>
</dbReference>
<sequence>MRCIAFAHHKGGTGKTTSCLNIAGFLQKAGKRVLVVDSDPQANATSGLGISPGSYQKSIYDLFMSRVEGYPEVKLQETVVKTDSGIDLLPSSLDLVGAEPYLYSVEDRATILRDALAGGAADYDLVLIDTPPSMGQLVINGMVAADHVIVNLDSGFFALGGVATMKAIFGDIEEHVGVSIRPEMALIMSRGGSQERPGGFFSRMRRRFTQNHENEDRKDPVEAEASRTFLRVEKIPFSPEIPEAQEHGLPISHYAPDCPAGAAYREIAVFVGEWN</sequence>
<feature type="domain" description="AAA" evidence="1">
    <location>
        <begin position="1"/>
        <end position="175"/>
    </location>
</feature>
<dbReference type="InterPro" id="IPR025669">
    <property type="entry name" value="AAA_dom"/>
</dbReference>
<reference evidence="2" key="1">
    <citation type="journal article" date="2001" name="Int. J. Syst. Evol. Microbiol.">
        <title>Methanofollis aquaemaris sp. nov., a methanogen isolated from an aquaculture fish pond.</title>
        <authorList>
            <person name="Lai M.C."/>
            <person name="Chen S.C."/>
        </authorList>
    </citation>
    <scope>NUCLEOTIDE SEQUENCE</scope>
    <source>
        <strain evidence="2">N2F9704</strain>
    </source>
</reference>
<dbReference type="PANTHER" id="PTHR13696">
    <property type="entry name" value="P-LOOP CONTAINING NUCLEOSIDE TRIPHOSPHATE HYDROLASE"/>
    <property type="match status" value="1"/>
</dbReference>
<accession>A0A8A3S1C3</accession>
<keyword evidence="3" id="KW-1185">Reference proteome</keyword>
<evidence type="ECO:0000259" key="1">
    <source>
        <dbReference type="Pfam" id="PF13614"/>
    </source>
</evidence>
<dbReference type="Pfam" id="PF13614">
    <property type="entry name" value="AAA_31"/>
    <property type="match status" value="1"/>
</dbReference>
<dbReference type="KEGG" id="maqe:RJ40_01565"/>
<proteinExistence type="predicted"/>
<dbReference type="AlphaFoldDB" id="A0A8A3S1C3"/>
<dbReference type="CDD" id="cd02042">
    <property type="entry name" value="ParAB_family"/>
    <property type="match status" value="1"/>
</dbReference>
<dbReference type="InterPro" id="IPR050678">
    <property type="entry name" value="DNA_Partitioning_ATPase"/>
</dbReference>
<evidence type="ECO:0000313" key="2">
    <source>
        <dbReference type="EMBL" id="QSZ66277.1"/>
    </source>
</evidence>
<organism evidence="2 3">
    <name type="scientific">Methanofollis aquaemaris</name>
    <dbReference type="NCBI Taxonomy" id="126734"/>
    <lineage>
        <taxon>Archaea</taxon>
        <taxon>Methanobacteriati</taxon>
        <taxon>Methanobacteriota</taxon>
        <taxon>Stenosarchaea group</taxon>
        <taxon>Methanomicrobia</taxon>
        <taxon>Methanomicrobiales</taxon>
        <taxon>Methanomicrobiaceae</taxon>
        <taxon>Methanofollis</taxon>
    </lineage>
</organism>
<gene>
    <name evidence="2" type="ORF">RJ40_01565</name>
</gene>
<dbReference type="EMBL" id="CP036172">
    <property type="protein sequence ID" value="QSZ66277.1"/>
    <property type="molecule type" value="Genomic_DNA"/>
</dbReference>
<dbReference type="Gene3D" id="3.40.50.300">
    <property type="entry name" value="P-loop containing nucleotide triphosphate hydrolases"/>
    <property type="match status" value="1"/>
</dbReference>
<dbReference type="InterPro" id="IPR027417">
    <property type="entry name" value="P-loop_NTPase"/>
</dbReference>
<dbReference type="Proteomes" id="UP001042704">
    <property type="component" value="Chromosome"/>
</dbReference>
<reference evidence="2" key="2">
    <citation type="submission" date="2019-02" db="EMBL/GenBank/DDBJ databases">
        <authorList>
            <person name="Chen S.-C."/>
            <person name="Chien H.-H."/>
            <person name="Lai M.-C."/>
        </authorList>
    </citation>
    <scope>NUCLEOTIDE SEQUENCE</scope>
    <source>
        <strain evidence="2">N2F9704</strain>
    </source>
</reference>
<name>A0A8A3S1C3_9EURY</name>
<dbReference type="SUPFAM" id="SSF52540">
    <property type="entry name" value="P-loop containing nucleoside triphosphate hydrolases"/>
    <property type="match status" value="1"/>
</dbReference>
<protein>
    <submittedName>
        <fullName evidence="2">ParA family protein</fullName>
    </submittedName>
</protein>